<dbReference type="Gene3D" id="1.10.510.10">
    <property type="entry name" value="Transferase(Phosphotransferase) domain 1"/>
    <property type="match status" value="1"/>
</dbReference>
<keyword evidence="3" id="KW-1185">Reference proteome</keyword>
<accession>A0A9W6YEV0</accession>
<evidence type="ECO:0000313" key="3">
    <source>
        <dbReference type="Proteomes" id="UP001165083"/>
    </source>
</evidence>
<gene>
    <name evidence="2" type="ORF">Plil01_001828800</name>
</gene>
<proteinExistence type="predicted"/>
<protein>
    <submittedName>
        <fullName evidence="2">Unnamed protein product</fullName>
    </submittedName>
</protein>
<dbReference type="InterPro" id="IPR011009">
    <property type="entry name" value="Kinase-like_dom_sf"/>
</dbReference>
<dbReference type="SUPFAM" id="SSF56112">
    <property type="entry name" value="Protein kinase-like (PK-like)"/>
    <property type="match status" value="1"/>
</dbReference>
<dbReference type="Pfam" id="PF07714">
    <property type="entry name" value="PK_Tyr_Ser-Thr"/>
    <property type="match status" value="1"/>
</dbReference>
<feature type="domain" description="Serine-threonine/tyrosine-protein kinase catalytic" evidence="1">
    <location>
        <begin position="5"/>
        <end position="74"/>
    </location>
</feature>
<sequence length="164" mass="18253">MSSDLRWRAPESLTRRPTIASDVYSFVMCIIEAATGEPPFSYLSEEDVCRNLQNGVLPEQSDDVEDEAWELVIEMTNLDHLINKLNQFASKCGSQYCVKEQSYPIVDFPTIGGSLSIDTEQSTASSVSDIVETIRAGNSGELETAVLLFLQALVHDNKTWANMR</sequence>
<reference evidence="2" key="1">
    <citation type="submission" date="2023-04" db="EMBL/GenBank/DDBJ databases">
        <title>Phytophthora lilii NBRC 32176.</title>
        <authorList>
            <person name="Ichikawa N."/>
            <person name="Sato H."/>
            <person name="Tonouchi N."/>
        </authorList>
    </citation>
    <scope>NUCLEOTIDE SEQUENCE</scope>
    <source>
        <strain evidence="2">NBRC 32176</strain>
    </source>
</reference>
<dbReference type="GO" id="GO:0004672">
    <property type="term" value="F:protein kinase activity"/>
    <property type="evidence" value="ECO:0007669"/>
    <property type="project" value="InterPro"/>
</dbReference>
<evidence type="ECO:0000313" key="2">
    <source>
        <dbReference type="EMBL" id="GMF65661.1"/>
    </source>
</evidence>
<dbReference type="Proteomes" id="UP001165083">
    <property type="component" value="Unassembled WGS sequence"/>
</dbReference>
<dbReference type="EMBL" id="BSXW01012492">
    <property type="protein sequence ID" value="GMF65661.1"/>
    <property type="molecule type" value="Genomic_DNA"/>
</dbReference>
<name>A0A9W6YEV0_9STRA</name>
<dbReference type="AlphaFoldDB" id="A0A9W6YEV0"/>
<comment type="caution">
    <text evidence="2">The sequence shown here is derived from an EMBL/GenBank/DDBJ whole genome shotgun (WGS) entry which is preliminary data.</text>
</comment>
<evidence type="ECO:0000259" key="1">
    <source>
        <dbReference type="Pfam" id="PF07714"/>
    </source>
</evidence>
<dbReference type="InterPro" id="IPR001245">
    <property type="entry name" value="Ser-Thr/Tyr_kinase_cat_dom"/>
</dbReference>
<organism evidence="2 3">
    <name type="scientific">Phytophthora lilii</name>
    <dbReference type="NCBI Taxonomy" id="2077276"/>
    <lineage>
        <taxon>Eukaryota</taxon>
        <taxon>Sar</taxon>
        <taxon>Stramenopiles</taxon>
        <taxon>Oomycota</taxon>
        <taxon>Peronosporomycetes</taxon>
        <taxon>Peronosporales</taxon>
        <taxon>Peronosporaceae</taxon>
        <taxon>Phytophthora</taxon>
    </lineage>
</organism>